<dbReference type="EMBL" id="BMIO01000007">
    <property type="protein sequence ID" value="GGD50058.1"/>
    <property type="molecule type" value="Genomic_DNA"/>
</dbReference>
<feature type="transmembrane region" description="Helical" evidence="6">
    <location>
        <begin position="258"/>
        <end position="282"/>
    </location>
</feature>
<evidence type="ECO:0000256" key="5">
    <source>
        <dbReference type="ARBA" id="ARBA00023136"/>
    </source>
</evidence>
<proteinExistence type="predicted"/>
<sequence>MSGEGRWALAFRLAKRDFSWRFRGLRLLVICLFLGAGALAAIGTLESAIRGELSDRGREILGGDVEFAIYAREASEDERAALEAMGPVSGGIRLQAMASAANGNVSPIQLKSVDDAWPLYGALEIEGGEDAAAPPDSAAWVDGGVLDRLDVEVGDTIKLGEENVQIAGVIAREPDRLSEGFALGAPVLISQSTMEKSGLVQFGSMMRAKYRVALPAESDPQEAADAFEAQFPDAGWATRTRDRASPGADRLMANMGQFLGLVGLAALVIAGIGIAGAVSSWLETRRGTVATLKVLGATSDDVLRIHALQVLAAALIGIGAGLVVGVLAVPALAALLEGLLPVETGFVLDPLALLRAVLFGLLVAFVFAAPPLLASRSITAMALLRSRVTLPAGLWRKAAKPVAAGLIAIVALALLTAHEPFLTAGFLGGAAVVLGLLALLGLVIRKLASRVPRSRGSLAMRMGLAALDRPGSPTIALVTALGFGLSAFAAIAATQTSLDAYIAGTVPEKAPDYFVLDLPRDAEGSFRQIVESEAPGSQVRTVPALRGAVLAYGPEGAMTRVSDLEDIPEGAWALRGERGLTYSADLPAGNVVTEGEWWPADYDGSPLVSVDEEFANALDLEIGDKLAIGLLGVEREATIASFRRIEWDDMGFNYVLVFAPGAIDDAPHNLSASVILPDGADGGPLLGALVRAFPTTSVIEIGGVLAEAREILSSLAVAILAAASVAVLAGLAVLLGAIAAARARETYDTVVLRVLGASQGQLLGALLTRYLILAAVLGAIGLGIGLGTGWLVMTRLFEFPYEPDLPVVLAVLGGGVLLVVLAAVAASLPVLRARPARALRSL</sequence>
<gene>
    <name evidence="8" type="ORF">GCM10010989_25450</name>
</gene>
<organism evidence="8 9">
    <name type="scientific">Croceicoccus pelagius</name>
    <dbReference type="NCBI Taxonomy" id="1703341"/>
    <lineage>
        <taxon>Bacteria</taxon>
        <taxon>Pseudomonadati</taxon>
        <taxon>Pseudomonadota</taxon>
        <taxon>Alphaproteobacteria</taxon>
        <taxon>Sphingomonadales</taxon>
        <taxon>Erythrobacteraceae</taxon>
        <taxon>Croceicoccus</taxon>
    </lineage>
</organism>
<feature type="transmembrane region" description="Helical" evidence="6">
    <location>
        <begin position="421"/>
        <end position="444"/>
    </location>
</feature>
<evidence type="ECO:0000256" key="3">
    <source>
        <dbReference type="ARBA" id="ARBA00022692"/>
    </source>
</evidence>
<dbReference type="PANTHER" id="PTHR30287:SF1">
    <property type="entry name" value="INNER MEMBRANE PROTEIN"/>
    <property type="match status" value="1"/>
</dbReference>
<accession>A0A916YKW0</accession>
<evidence type="ECO:0000313" key="8">
    <source>
        <dbReference type="EMBL" id="GGD50058.1"/>
    </source>
</evidence>
<reference evidence="8 9" key="1">
    <citation type="journal article" date="2014" name="Int. J. Syst. Evol. Microbiol.">
        <title>Complete genome sequence of Corynebacterium casei LMG S-19264T (=DSM 44701T), isolated from a smear-ripened cheese.</title>
        <authorList>
            <consortium name="US DOE Joint Genome Institute (JGI-PGF)"/>
            <person name="Walter F."/>
            <person name="Albersmeier A."/>
            <person name="Kalinowski J."/>
            <person name="Ruckert C."/>
        </authorList>
    </citation>
    <scope>NUCLEOTIDE SEQUENCE [LARGE SCALE GENOMIC DNA]</scope>
    <source>
        <strain evidence="8 9">CGMCC 1.15358</strain>
    </source>
</reference>
<dbReference type="OrthoDB" id="9775544at2"/>
<feature type="transmembrane region" description="Helical" evidence="6">
    <location>
        <begin position="394"/>
        <end position="415"/>
    </location>
</feature>
<feature type="transmembrane region" description="Helical" evidence="6">
    <location>
        <begin position="715"/>
        <end position="741"/>
    </location>
</feature>
<keyword evidence="9" id="KW-1185">Reference proteome</keyword>
<feature type="transmembrane region" description="Helical" evidence="6">
    <location>
        <begin position="303"/>
        <end position="332"/>
    </location>
</feature>
<evidence type="ECO:0000259" key="7">
    <source>
        <dbReference type="Pfam" id="PF02687"/>
    </source>
</evidence>
<evidence type="ECO:0000313" key="9">
    <source>
        <dbReference type="Proteomes" id="UP000598997"/>
    </source>
</evidence>
<name>A0A916YKW0_9SPHN</name>
<evidence type="ECO:0000256" key="1">
    <source>
        <dbReference type="ARBA" id="ARBA00004651"/>
    </source>
</evidence>
<dbReference type="GO" id="GO:0005886">
    <property type="term" value="C:plasma membrane"/>
    <property type="evidence" value="ECO:0007669"/>
    <property type="project" value="UniProtKB-SubCell"/>
</dbReference>
<comment type="caution">
    <text evidence="8">The sequence shown here is derived from an EMBL/GenBank/DDBJ whole genome shotgun (WGS) entry which is preliminary data.</text>
</comment>
<feature type="domain" description="ABC3 transporter permease C-terminal" evidence="7">
    <location>
        <begin position="262"/>
        <end position="378"/>
    </location>
</feature>
<dbReference type="Proteomes" id="UP000598997">
    <property type="component" value="Unassembled WGS sequence"/>
</dbReference>
<keyword evidence="3 6" id="KW-0812">Transmembrane</keyword>
<evidence type="ECO:0000256" key="6">
    <source>
        <dbReference type="SAM" id="Phobius"/>
    </source>
</evidence>
<dbReference type="RefSeq" id="WP_066764176.1">
    <property type="nucleotide sequence ID" value="NZ_BMIO01000007.1"/>
</dbReference>
<dbReference type="InterPro" id="IPR038766">
    <property type="entry name" value="Membrane_comp_ABC_pdt"/>
</dbReference>
<dbReference type="InterPro" id="IPR003838">
    <property type="entry name" value="ABC3_permease_C"/>
</dbReference>
<comment type="subcellular location">
    <subcellularLocation>
        <location evidence="1">Cell membrane</location>
        <topology evidence="1">Multi-pass membrane protein</topology>
    </subcellularLocation>
</comment>
<keyword evidence="4 6" id="KW-1133">Transmembrane helix</keyword>
<feature type="domain" description="ABC3 transporter permease C-terminal" evidence="7">
    <location>
        <begin position="722"/>
        <end position="833"/>
    </location>
</feature>
<dbReference type="Pfam" id="PF02687">
    <property type="entry name" value="FtsX"/>
    <property type="match status" value="2"/>
</dbReference>
<feature type="transmembrane region" description="Helical" evidence="6">
    <location>
        <begin position="762"/>
        <end position="787"/>
    </location>
</feature>
<dbReference type="AlphaFoldDB" id="A0A916YKW0"/>
<dbReference type="GO" id="GO:0016740">
    <property type="term" value="F:transferase activity"/>
    <property type="evidence" value="ECO:0007669"/>
    <property type="project" value="UniProtKB-KW"/>
</dbReference>
<protein>
    <submittedName>
        <fullName evidence="8">Glycosyl transferase family 1</fullName>
    </submittedName>
</protein>
<evidence type="ECO:0000256" key="2">
    <source>
        <dbReference type="ARBA" id="ARBA00022475"/>
    </source>
</evidence>
<dbReference type="PANTHER" id="PTHR30287">
    <property type="entry name" value="MEMBRANE COMPONENT OF PREDICTED ABC SUPERFAMILY METABOLITE UPTAKE TRANSPORTER"/>
    <property type="match status" value="1"/>
</dbReference>
<evidence type="ECO:0000256" key="4">
    <source>
        <dbReference type="ARBA" id="ARBA00022989"/>
    </source>
</evidence>
<keyword evidence="2" id="KW-1003">Cell membrane</keyword>
<feature type="transmembrane region" description="Helical" evidence="6">
    <location>
        <begin position="352"/>
        <end position="373"/>
    </location>
</feature>
<feature type="transmembrane region" description="Helical" evidence="6">
    <location>
        <begin position="474"/>
        <end position="493"/>
    </location>
</feature>
<feature type="transmembrane region" description="Helical" evidence="6">
    <location>
        <begin position="807"/>
        <end position="831"/>
    </location>
</feature>
<keyword evidence="5 6" id="KW-0472">Membrane</keyword>
<keyword evidence="8" id="KW-0808">Transferase</keyword>